<dbReference type="AlphaFoldDB" id="A0A0A9HRX1"/>
<sequence>MCYLALLAYSLAAQLSLLFSLAWPEHPRASPGS</sequence>
<name>A0A0A9HRX1_ARUDO</name>
<protein>
    <submittedName>
        <fullName evidence="1">Uncharacterized protein</fullName>
    </submittedName>
</protein>
<organism evidence="1">
    <name type="scientific">Arundo donax</name>
    <name type="common">Giant reed</name>
    <name type="synonym">Donax arundinaceus</name>
    <dbReference type="NCBI Taxonomy" id="35708"/>
    <lineage>
        <taxon>Eukaryota</taxon>
        <taxon>Viridiplantae</taxon>
        <taxon>Streptophyta</taxon>
        <taxon>Embryophyta</taxon>
        <taxon>Tracheophyta</taxon>
        <taxon>Spermatophyta</taxon>
        <taxon>Magnoliopsida</taxon>
        <taxon>Liliopsida</taxon>
        <taxon>Poales</taxon>
        <taxon>Poaceae</taxon>
        <taxon>PACMAD clade</taxon>
        <taxon>Arundinoideae</taxon>
        <taxon>Arundineae</taxon>
        <taxon>Arundo</taxon>
    </lineage>
</organism>
<dbReference type="EMBL" id="GBRH01160295">
    <property type="protein sequence ID" value="JAE37601.1"/>
    <property type="molecule type" value="Transcribed_RNA"/>
</dbReference>
<reference evidence="1" key="1">
    <citation type="submission" date="2014-09" db="EMBL/GenBank/DDBJ databases">
        <authorList>
            <person name="Magalhaes I.L.F."/>
            <person name="Oliveira U."/>
            <person name="Santos F.R."/>
            <person name="Vidigal T.H.D.A."/>
            <person name="Brescovit A.D."/>
            <person name="Santos A.J."/>
        </authorList>
    </citation>
    <scope>NUCLEOTIDE SEQUENCE</scope>
    <source>
        <tissue evidence="1">Shoot tissue taken approximately 20 cm above the soil surface</tissue>
    </source>
</reference>
<reference evidence="1" key="2">
    <citation type="journal article" date="2015" name="Data Brief">
        <title>Shoot transcriptome of the giant reed, Arundo donax.</title>
        <authorList>
            <person name="Barrero R.A."/>
            <person name="Guerrero F.D."/>
            <person name="Moolhuijzen P."/>
            <person name="Goolsby J.A."/>
            <person name="Tidwell J."/>
            <person name="Bellgard S.E."/>
            <person name="Bellgard M.I."/>
        </authorList>
    </citation>
    <scope>NUCLEOTIDE SEQUENCE</scope>
    <source>
        <tissue evidence="1">Shoot tissue taken approximately 20 cm above the soil surface</tissue>
    </source>
</reference>
<proteinExistence type="predicted"/>
<evidence type="ECO:0000313" key="1">
    <source>
        <dbReference type="EMBL" id="JAE37601.1"/>
    </source>
</evidence>
<accession>A0A0A9HRX1</accession>